<organism evidence="1 2">
    <name type="scientific">Holotrichia oblita</name>
    <name type="common">Chafer beetle</name>
    <dbReference type="NCBI Taxonomy" id="644536"/>
    <lineage>
        <taxon>Eukaryota</taxon>
        <taxon>Metazoa</taxon>
        <taxon>Ecdysozoa</taxon>
        <taxon>Arthropoda</taxon>
        <taxon>Hexapoda</taxon>
        <taxon>Insecta</taxon>
        <taxon>Pterygota</taxon>
        <taxon>Neoptera</taxon>
        <taxon>Endopterygota</taxon>
        <taxon>Coleoptera</taxon>
        <taxon>Polyphaga</taxon>
        <taxon>Scarabaeiformia</taxon>
        <taxon>Scarabaeidae</taxon>
        <taxon>Melolonthinae</taxon>
        <taxon>Holotrichia</taxon>
    </lineage>
</organism>
<reference evidence="1" key="1">
    <citation type="submission" date="2022-04" db="EMBL/GenBank/DDBJ databases">
        <title>Chromosome-scale genome assembly of Holotrichia oblita Faldermann.</title>
        <authorList>
            <person name="Rongchong L."/>
        </authorList>
    </citation>
    <scope>NUCLEOTIDE SEQUENCE</scope>
    <source>
        <strain evidence="1">81SQS9</strain>
    </source>
</reference>
<proteinExistence type="predicted"/>
<protein>
    <submittedName>
        <fullName evidence="1">Cdk-activating kinase assembly factor mat1</fullName>
    </submittedName>
</protein>
<evidence type="ECO:0000313" key="2">
    <source>
        <dbReference type="Proteomes" id="UP001056778"/>
    </source>
</evidence>
<accession>A0ACB9TLA9</accession>
<dbReference type="EMBL" id="CM043016">
    <property type="protein sequence ID" value="KAI4467693.1"/>
    <property type="molecule type" value="Genomic_DNA"/>
</dbReference>
<gene>
    <name evidence="1" type="ORF">MML48_2g00021376</name>
</gene>
<sequence>MEDFVCPRCKTTKFQNPFLKMMVNICGHGLCESCVDLLFLKGSGACPECRIPLRRNNFRVQLFEDSTVEKEVDIRKRVLRDYNKKEEDFNSLREYNDYLEEIEIIIFNLSNDIDIVNTNKKIEQHKRDNKEQILKNKNKLGRDEYELEELLEMEKQHDEARRNEIKMEEIEAKKRKIREKEALIDELMFSSSNAKNIVETFTQAIKESKEESAKVPVKATQFSTGIQFGRQQTSFLPIPTDEGPLFAYKAPIMVTDGPKPPTDDDIVNKGYINHIKGESEQDRAGGFQSNIACMRALQDALSVLDTAGQEEFSAMREQYMRSGEGFLLVFSVTEKSSFEEVFKFHKQILRVKDRDEFPMLMVGNKVDLENQRVVWQEEAQQLARQLKIPYIECSAKMRMNVDNAFYELVRVVRKFQQLERPPLKPNYKDKSKKKCCLL</sequence>
<keyword evidence="1" id="KW-0418">Kinase</keyword>
<comment type="caution">
    <text evidence="1">The sequence shown here is derived from an EMBL/GenBank/DDBJ whole genome shotgun (WGS) entry which is preliminary data.</text>
</comment>
<name>A0ACB9TLA9_HOLOL</name>
<keyword evidence="2" id="KW-1185">Reference proteome</keyword>
<evidence type="ECO:0000313" key="1">
    <source>
        <dbReference type="EMBL" id="KAI4467693.1"/>
    </source>
</evidence>
<dbReference type="Proteomes" id="UP001056778">
    <property type="component" value="Chromosome 2"/>
</dbReference>
<keyword evidence="1" id="KW-0808">Transferase</keyword>